<dbReference type="Gene3D" id="3.40.50.1000">
    <property type="entry name" value="HAD superfamily/HAD-like"/>
    <property type="match status" value="1"/>
</dbReference>
<evidence type="ECO:0000313" key="6">
    <source>
        <dbReference type="EMBL" id="NVO66677.1"/>
    </source>
</evidence>
<dbReference type="Pfam" id="PF00702">
    <property type="entry name" value="Hydrolase"/>
    <property type="match status" value="1"/>
</dbReference>
<dbReference type="InterPro" id="IPR051400">
    <property type="entry name" value="HAD-like_hydrolase"/>
</dbReference>
<comment type="similarity">
    <text evidence="2">Belongs to the HAD-like hydrolase superfamily.</text>
</comment>
<evidence type="ECO:0000256" key="4">
    <source>
        <dbReference type="ARBA" id="ARBA00022801"/>
    </source>
</evidence>
<comment type="cofactor">
    <cofactor evidence="1">
        <name>Mg(2+)</name>
        <dbReference type="ChEBI" id="CHEBI:18420"/>
    </cofactor>
</comment>
<proteinExistence type="inferred from homology"/>
<evidence type="ECO:0000256" key="1">
    <source>
        <dbReference type="ARBA" id="ARBA00001946"/>
    </source>
</evidence>
<dbReference type="InterPro" id="IPR036412">
    <property type="entry name" value="HAD-like_sf"/>
</dbReference>
<dbReference type="Gene3D" id="1.20.120.1600">
    <property type="match status" value="1"/>
</dbReference>
<keyword evidence="5" id="KW-0460">Magnesium</keyword>
<dbReference type="SFLD" id="SFLDS00003">
    <property type="entry name" value="Haloacid_Dehalogenase"/>
    <property type="match status" value="1"/>
</dbReference>
<evidence type="ECO:0000313" key="7">
    <source>
        <dbReference type="Proteomes" id="UP000570823"/>
    </source>
</evidence>
<dbReference type="GO" id="GO:0016791">
    <property type="term" value="F:phosphatase activity"/>
    <property type="evidence" value="ECO:0007669"/>
    <property type="project" value="TreeGrafter"/>
</dbReference>
<dbReference type="EMBL" id="JABXWR010000001">
    <property type="protein sequence ID" value="NVO66677.1"/>
    <property type="molecule type" value="Genomic_DNA"/>
</dbReference>
<accession>A0A7K4HNQ2</accession>
<evidence type="ECO:0000256" key="5">
    <source>
        <dbReference type="ARBA" id="ARBA00022842"/>
    </source>
</evidence>
<comment type="caution">
    <text evidence="6">The sequence shown here is derived from an EMBL/GenBank/DDBJ whole genome shotgun (WGS) entry which is preliminary data.</text>
</comment>
<dbReference type="PRINTS" id="PR00413">
    <property type="entry name" value="HADHALOGNASE"/>
</dbReference>
<dbReference type="SUPFAM" id="SSF56784">
    <property type="entry name" value="HAD-like"/>
    <property type="match status" value="1"/>
</dbReference>
<dbReference type="InterPro" id="IPR006439">
    <property type="entry name" value="HAD-SF_hydro_IA"/>
</dbReference>
<keyword evidence="4 6" id="KW-0378">Hydrolase</keyword>
<keyword evidence="3" id="KW-0479">Metal-binding</keyword>
<reference evidence="6 7" key="1">
    <citation type="submission" date="2020-06" db="EMBL/GenBank/DDBJ databases">
        <title>Methanofollis fontis sp. nov., a methanogen isolated from marine sediments near a cold seep at Four-Way Closure Ridge offshore southwestern Taiwan.</title>
        <authorList>
            <person name="Chen S.-C."/>
            <person name="Teng N.-H."/>
            <person name="Lin Y.-S."/>
            <person name="Lai M.-C."/>
            <person name="Chen H.-H."/>
            <person name="Wang C.-C."/>
        </authorList>
    </citation>
    <scope>NUCLEOTIDE SEQUENCE [LARGE SCALE GENOMIC DNA]</scope>
    <source>
        <strain evidence="6 7">DSM 2702</strain>
    </source>
</reference>
<dbReference type="Proteomes" id="UP000570823">
    <property type="component" value="Unassembled WGS sequence"/>
</dbReference>
<gene>
    <name evidence="6" type="ORF">HWN36_04990</name>
</gene>
<evidence type="ECO:0000256" key="2">
    <source>
        <dbReference type="ARBA" id="ARBA00007958"/>
    </source>
</evidence>
<dbReference type="SFLD" id="SFLDG01129">
    <property type="entry name" value="C1.5:_HAD__Beta-PGM__Phosphata"/>
    <property type="match status" value="1"/>
</dbReference>
<dbReference type="PANTHER" id="PTHR46470:SF2">
    <property type="entry name" value="GLYCERALDEHYDE 3-PHOSPHATE PHOSPHATASE"/>
    <property type="match status" value="1"/>
</dbReference>
<dbReference type="InterPro" id="IPR023214">
    <property type="entry name" value="HAD_sf"/>
</dbReference>
<dbReference type="GO" id="GO:0044281">
    <property type="term" value="P:small molecule metabolic process"/>
    <property type="evidence" value="ECO:0007669"/>
    <property type="project" value="UniProtKB-ARBA"/>
</dbReference>
<organism evidence="6 7">
    <name type="scientific">Methanofollis tationis</name>
    <dbReference type="NCBI Taxonomy" id="81417"/>
    <lineage>
        <taxon>Archaea</taxon>
        <taxon>Methanobacteriati</taxon>
        <taxon>Methanobacteriota</taxon>
        <taxon>Stenosarchaea group</taxon>
        <taxon>Methanomicrobia</taxon>
        <taxon>Methanomicrobiales</taxon>
        <taxon>Methanomicrobiaceae</taxon>
        <taxon>Methanofollis</taxon>
    </lineage>
</organism>
<keyword evidence="7" id="KW-1185">Reference proteome</keyword>
<dbReference type="GO" id="GO:0046872">
    <property type="term" value="F:metal ion binding"/>
    <property type="evidence" value="ECO:0007669"/>
    <property type="project" value="UniProtKB-KW"/>
</dbReference>
<name>A0A7K4HNQ2_9EURY</name>
<dbReference type="NCBIfam" id="TIGR01509">
    <property type="entry name" value="HAD-SF-IA-v3"/>
    <property type="match status" value="1"/>
</dbReference>
<protein>
    <submittedName>
        <fullName evidence="6">HAD family hydrolase</fullName>
    </submittedName>
</protein>
<evidence type="ECO:0000256" key="3">
    <source>
        <dbReference type="ARBA" id="ARBA00022723"/>
    </source>
</evidence>
<dbReference type="NCBIfam" id="TIGR01549">
    <property type="entry name" value="HAD-SF-IA-v1"/>
    <property type="match status" value="1"/>
</dbReference>
<sequence>MQGILFDCYDTLLDISIDERSPGPYRTLSSWLAYQGVRITPEDLQAAYRKRIRDEMQLRGGAHPEVRVEEVFAGICQDHAVWPIDFTALGVLLARSFRAATVRRICAFPSSRRLIAALSAYPLGVVSNGQRVFSEIELRMFGFYPFFQTVVFSSDVGCKKPDEAIFRVALERMHLEPEHVLFIGDSQSNDIVPSRRLGMQALHINEAWDLFSV</sequence>
<dbReference type="PANTHER" id="PTHR46470">
    <property type="entry name" value="N-ACYLNEURAMINATE-9-PHOSPHATASE"/>
    <property type="match status" value="1"/>
</dbReference>
<dbReference type="RefSeq" id="WP_176788349.1">
    <property type="nucleotide sequence ID" value="NZ_JABXWR010000001.1"/>
</dbReference>
<dbReference type="AlphaFoldDB" id="A0A7K4HNQ2"/>